<gene>
    <name evidence="3" type="ORF">CCAM_LOCUS13055</name>
</gene>
<dbReference type="Pfam" id="PF17919">
    <property type="entry name" value="RT_RNaseH_2"/>
    <property type="match status" value="1"/>
</dbReference>
<accession>A0A484L4M3</accession>
<evidence type="ECO:0000313" key="3">
    <source>
        <dbReference type="EMBL" id="VFQ71279.1"/>
    </source>
</evidence>
<sequence>MPGSAEGAKRMMNFTEQRKGFIWTEECQRSIEGLKAYLLSPLVLLKPEHGETLYLYLGISPQAVSSVLVREEEGTQRPVYYVAQSPIGALTRSPNAPSQENLKRKMNEGRNKGRRTRATQGIRSIPDVAGPREENAEADILSKPGPDSLEHIKAMTQEKELFVPSISPGQLLVITAKEPDWIDELTIYILEGLVPTDPVTARVVKRCAPSCTLDCGRLYK</sequence>
<protein>
    <recommendedName>
        <fullName evidence="2">Reverse transcriptase/retrotransposon-derived protein RNase H-like domain-containing protein</fullName>
    </recommendedName>
</protein>
<dbReference type="AlphaFoldDB" id="A0A484L4M3"/>
<dbReference type="InterPro" id="IPR041577">
    <property type="entry name" value="RT_RNaseH_2"/>
</dbReference>
<dbReference type="InterPro" id="IPR043502">
    <property type="entry name" value="DNA/RNA_pol_sf"/>
</dbReference>
<dbReference type="PANTHER" id="PTHR48475:SF1">
    <property type="entry name" value="RNASE H TYPE-1 DOMAIN-CONTAINING PROTEIN"/>
    <property type="match status" value="1"/>
</dbReference>
<name>A0A484L4M3_9ASTE</name>
<dbReference type="Proteomes" id="UP000595140">
    <property type="component" value="Unassembled WGS sequence"/>
</dbReference>
<proteinExistence type="predicted"/>
<feature type="region of interest" description="Disordered" evidence="1">
    <location>
        <begin position="90"/>
        <end position="119"/>
    </location>
</feature>
<feature type="compositionally biased region" description="Basic and acidic residues" evidence="1">
    <location>
        <begin position="101"/>
        <end position="111"/>
    </location>
</feature>
<organism evidence="3 4">
    <name type="scientific">Cuscuta campestris</name>
    <dbReference type="NCBI Taxonomy" id="132261"/>
    <lineage>
        <taxon>Eukaryota</taxon>
        <taxon>Viridiplantae</taxon>
        <taxon>Streptophyta</taxon>
        <taxon>Embryophyta</taxon>
        <taxon>Tracheophyta</taxon>
        <taxon>Spermatophyta</taxon>
        <taxon>Magnoliopsida</taxon>
        <taxon>eudicotyledons</taxon>
        <taxon>Gunneridae</taxon>
        <taxon>Pentapetalae</taxon>
        <taxon>asterids</taxon>
        <taxon>lamiids</taxon>
        <taxon>Solanales</taxon>
        <taxon>Convolvulaceae</taxon>
        <taxon>Cuscuteae</taxon>
        <taxon>Cuscuta</taxon>
        <taxon>Cuscuta subgen. Grammica</taxon>
        <taxon>Cuscuta sect. Cleistogrammica</taxon>
    </lineage>
</organism>
<feature type="domain" description="Reverse transcriptase/retrotransposon-derived protein RNase H-like" evidence="2">
    <location>
        <begin position="23"/>
        <end position="84"/>
    </location>
</feature>
<evidence type="ECO:0000313" key="4">
    <source>
        <dbReference type="Proteomes" id="UP000595140"/>
    </source>
</evidence>
<dbReference type="SUPFAM" id="SSF56672">
    <property type="entry name" value="DNA/RNA polymerases"/>
    <property type="match status" value="1"/>
</dbReference>
<dbReference type="EMBL" id="OOIL02001001">
    <property type="protein sequence ID" value="VFQ71279.1"/>
    <property type="molecule type" value="Genomic_DNA"/>
</dbReference>
<dbReference type="PANTHER" id="PTHR48475">
    <property type="entry name" value="RIBONUCLEASE H"/>
    <property type="match status" value="1"/>
</dbReference>
<evidence type="ECO:0000259" key="2">
    <source>
        <dbReference type="Pfam" id="PF17919"/>
    </source>
</evidence>
<reference evidence="3 4" key="1">
    <citation type="submission" date="2018-04" db="EMBL/GenBank/DDBJ databases">
        <authorList>
            <person name="Vogel A."/>
        </authorList>
    </citation>
    <scope>NUCLEOTIDE SEQUENCE [LARGE SCALE GENOMIC DNA]</scope>
</reference>
<dbReference type="OrthoDB" id="101614at2759"/>
<keyword evidence="4" id="KW-1185">Reference proteome</keyword>
<evidence type="ECO:0000256" key="1">
    <source>
        <dbReference type="SAM" id="MobiDB-lite"/>
    </source>
</evidence>